<dbReference type="EMBL" id="LXQA010836612">
    <property type="protein sequence ID" value="MCI73352.1"/>
    <property type="molecule type" value="Genomic_DNA"/>
</dbReference>
<keyword evidence="2" id="KW-1185">Reference proteome</keyword>
<dbReference type="AlphaFoldDB" id="A0A392UIM7"/>
<feature type="non-terminal residue" evidence="1">
    <location>
        <position position="1"/>
    </location>
</feature>
<dbReference type="Proteomes" id="UP000265520">
    <property type="component" value="Unassembled WGS sequence"/>
</dbReference>
<sequence>YGLLKSNKSFSSSISTFGVKTAFFARTGLVPAPNAAPSAPSAAFLETFPVPAPSAAQSNPALTVDFWLTVDF</sequence>
<evidence type="ECO:0000313" key="2">
    <source>
        <dbReference type="Proteomes" id="UP000265520"/>
    </source>
</evidence>
<reference evidence="1 2" key="1">
    <citation type="journal article" date="2018" name="Front. Plant Sci.">
        <title>Red Clover (Trifolium pratense) and Zigzag Clover (T. medium) - A Picture of Genomic Similarities and Differences.</title>
        <authorList>
            <person name="Dluhosova J."/>
            <person name="Istvanek J."/>
            <person name="Nedelnik J."/>
            <person name="Repkova J."/>
        </authorList>
    </citation>
    <scope>NUCLEOTIDE SEQUENCE [LARGE SCALE GENOMIC DNA]</scope>
    <source>
        <strain evidence="2">cv. 10/8</strain>
        <tissue evidence="1">Leaf</tissue>
    </source>
</reference>
<accession>A0A392UIM7</accession>
<comment type="caution">
    <text evidence="1">The sequence shown here is derived from an EMBL/GenBank/DDBJ whole genome shotgun (WGS) entry which is preliminary data.</text>
</comment>
<organism evidence="1 2">
    <name type="scientific">Trifolium medium</name>
    <dbReference type="NCBI Taxonomy" id="97028"/>
    <lineage>
        <taxon>Eukaryota</taxon>
        <taxon>Viridiplantae</taxon>
        <taxon>Streptophyta</taxon>
        <taxon>Embryophyta</taxon>
        <taxon>Tracheophyta</taxon>
        <taxon>Spermatophyta</taxon>
        <taxon>Magnoliopsida</taxon>
        <taxon>eudicotyledons</taxon>
        <taxon>Gunneridae</taxon>
        <taxon>Pentapetalae</taxon>
        <taxon>rosids</taxon>
        <taxon>fabids</taxon>
        <taxon>Fabales</taxon>
        <taxon>Fabaceae</taxon>
        <taxon>Papilionoideae</taxon>
        <taxon>50 kb inversion clade</taxon>
        <taxon>NPAAA clade</taxon>
        <taxon>Hologalegina</taxon>
        <taxon>IRL clade</taxon>
        <taxon>Trifolieae</taxon>
        <taxon>Trifolium</taxon>
    </lineage>
</organism>
<name>A0A392UIM7_9FABA</name>
<evidence type="ECO:0000313" key="1">
    <source>
        <dbReference type="EMBL" id="MCI73352.1"/>
    </source>
</evidence>
<protein>
    <submittedName>
        <fullName evidence="1">Uncharacterized protein</fullName>
    </submittedName>
</protein>
<proteinExistence type="predicted"/>